<dbReference type="KEGG" id="pef:A7E78_14265"/>
<dbReference type="GO" id="GO:0005992">
    <property type="term" value="P:trehalose biosynthetic process"/>
    <property type="evidence" value="ECO:0007669"/>
    <property type="project" value="UniProtKB-UniPathway"/>
</dbReference>
<dbReference type="Gene3D" id="3.40.50.1000">
    <property type="entry name" value="HAD superfamily/HAD-like"/>
    <property type="match status" value="1"/>
</dbReference>
<dbReference type="Proteomes" id="UP000182517">
    <property type="component" value="Chromosome"/>
</dbReference>
<dbReference type="NCBIfam" id="TIGR00685">
    <property type="entry name" value="T6PP"/>
    <property type="match status" value="1"/>
</dbReference>
<dbReference type="EMBL" id="CP015519">
    <property type="protein sequence ID" value="APG28891.1"/>
    <property type="molecule type" value="Genomic_DNA"/>
</dbReference>
<keyword evidence="6" id="KW-1185">Reference proteome</keyword>
<keyword evidence="4" id="KW-0460">Magnesium</keyword>
<dbReference type="UniPathway" id="UPA00299"/>
<evidence type="ECO:0000313" key="6">
    <source>
        <dbReference type="Proteomes" id="UP000182517"/>
    </source>
</evidence>
<dbReference type="EC" id="3.1.3.12" evidence="4"/>
<accession>A0A1L3GSI7</accession>
<evidence type="ECO:0000313" key="5">
    <source>
        <dbReference type="EMBL" id="APG28891.1"/>
    </source>
</evidence>
<dbReference type="SUPFAM" id="SSF56784">
    <property type="entry name" value="HAD-like"/>
    <property type="match status" value="1"/>
</dbReference>
<dbReference type="PANTHER" id="PTHR43768:SF3">
    <property type="entry name" value="TREHALOSE 6-PHOSPHATE PHOSPHATASE"/>
    <property type="match status" value="1"/>
</dbReference>
<evidence type="ECO:0000256" key="3">
    <source>
        <dbReference type="ARBA" id="ARBA00022801"/>
    </source>
</evidence>
<comment type="similarity">
    <text evidence="2 4">Belongs to the trehalose phosphatase family.</text>
</comment>
<dbReference type="InterPro" id="IPR044651">
    <property type="entry name" value="OTSB-like"/>
</dbReference>
<comment type="catalytic activity">
    <reaction evidence="4">
        <text>alpha,alpha-trehalose 6-phosphate + H2O = alpha,alpha-trehalose + phosphate</text>
        <dbReference type="Rhea" id="RHEA:23420"/>
        <dbReference type="ChEBI" id="CHEBI:15377"/>
        <dbReference type="ChEBI" id="CHEBI:16551"/>
        <dbReference type="ChEBI" id="CHEBI:43474"/>
        <dbReference type="ChEBI" id="CHEBI:58429"/>
        <dbReference type="EC" id="3.1.3.12"/>
    </reaction>
</comment>
<dbReference type="STRING" id="1842532.A7E78_14265"/>
<organism evidence="5 6">
    <name type="scientific">Syntrophotalea acetylenivorans</name>
    <dbReference type="NCBI Taxonomy" id="1842532"/>
    <lineage>
        <taxon>Bacteria</taxon>
        <taxon>Pseudomonadati</taxon>
        <taxon>Thermodesulfobacteriota</taxon>
        <taxon>Desulfuromonadia</taxon>
        <taxon>Desulfuromonadales</taxon>
        <taxon>Syntrophotaleaceae</taxon>
        <taxon>Syntrophotalea</taxon>
    </lineage>
</organism>
<gene>
    <name evidence="5" type="ORF">A7E78_14265</name>
</gene>
<sequence>MSKTAKRRFSNELPSALENTAQLNGELQDRQPVVFLDFDGTLTPIVDRPELAEISPEMRDSVHRLGKCCILAIVSGRDLDDVRVKVGIDEVYYAGSHGFHIAGPAGFGHELQQGSQFLPSLDKAEQALLRQLSQIPGAQVERKKFAVAIHFRRVANEQVDAVTAVVDRVLADSEGLRKTGGKKIFELRPDIDWDKGKAVNWLLGKLQLAKHKAVPIYVGDDLTDEDAFRELQHRGIGILVRDEVRPTLARYALDSVDEVGTLLRRLATLFE</sequence>
<name>A0A1L3GSI7_9BACT</name>
<proteinExistence type="inferred from homology"/>
<evidence type="ECO:0000256" key="1">
    <source>
        <dbReference type="ARBA" id="ARBA00005199"/>
    </source>
</evidence>
<dbReference type="OrthoDB" id="414934at2"/>
<dbReference type="AlphaFoldDB" id="A0A1L3GSI7"/>
<dbReference type="InterPro" id="IPR006379">
    <property type="entry name" value="HAD-SF_hydro_IIB"/>
</dbReference>
<reference evidence="5 6" key="1">
    <citation type="journal article" date="2017" name="Genome Announc.">
        <title>Complete Genome Sequences of Two Acetylene-Fermenting Pelobacter acetylenicus Strains.</title>
        <authorList>
            <person name="Sutton J.M."/>
            <person name="Baesman S.M."/>
            <person name="Fierst J.L."/>
            <person name="Poret-Peterson A.T."/>
            <person name="Oremland R.S."/>
            <person name="Dunlap D.S."/>
            <person name="Akob D.M."/>
        </authorList>
    </citation>
    <scope>NUCLEOTIDE SEQUENCE [LARGE SCALE GENOMIC DNA]</scope>
    <source>
        <strain evidence="5 6">SFB93</strain>
    </source>
</reference>
<comment type="function">
    <text evidence="4">Removes the phosphate from trehalose 6-phosphate to produce free trehalose.</text>
</comment>
<comment type="pathway">
    <text evidence="1 4">Glycan biosynthesis; trehalose biosynthesis.</text>
</comment>
<dbReference type="NCBIfam" id="TIGR01484">
    <property type="entry name" value="HAD-SF-IIB"/>
    <property type="match status" value="1"/>
</dbReference>
<dbReference type="CDD" id="cd01627">
    <property type="entry name" value="HAD_TPP"/>
    <property type="match status" value="1"/>
</dbReference>
<dbReference type="RefSeq" id="WP_072284914.1">
    <property type="nucleotide sequence ID" value="NZ_CP015519.1"/>
</dbReference>
<dbReference type="GO" id="GO:0004805">
    <property type="term" value="F:trehalose-phosphatase activity"/>
    <property type="evidence" value="ECO:0007669"/>
    <property type="project" value="UniProtKB-EC"/>
</dbReference>
<dbReference type="InterPro" id="IPR036412">
    <property type="entry name" value="HAD-like_sf"/>
</dbReference>
<dbReference type="Gene3D" id="3.30.70.1020">
    <property type="entry name" value="Trehalose-6-phosphate phosphatase related protein, domain 2"/>
    <property type="match status" value="1"/>
</dbReference>
<keyword evidence="4" id="KW-0479">Metal-binding</keyword>
<evidence type="ECO:0000256" key="4">
    <source>
        <dbReference type="RuleBase" id="RU361117"/>
    </source>
</evidence>
<keyword evidence="3 4" id="KW-0378">Hydrolase</keyword>
<dbReference type="InterPro" id="IPR003337">
    <property type="entry name" value="Trehalose_PPase"/>
</dbReference>
<protein>
    <recommendedName>
        <fullName evidence="4">Trehalose 6-phosphate phosphatase</fullName>
        <ecNumber evidence="4">3.1.3.12</ecNumber>
    </recommendedName>
</protein>
<dbReference type="PANTHER" id="PTHR43768">
    <property type="entry name" value="TREHALOSE 6-PHOSPHATE PHOSPHATASE"/>
    <property type="match status" value="1"/>
</dbReference>
<dbReference type="Pfam" id="PF02358">
    <property type="entry name" value="Trehalose_PPase"/>
    <property type="match status" value="1"/>
</dbReference>
<dbReference type="GO" id="GO:0046872">
    <property type="term" value="F:metal ion binding"/>
    <property type="evidence" value="ECO:0007669"/>
    <property type="project" value="UniProtKB-KW"/>
</dbReference>
<comment type="cofactor">
    <cofactor evidence="4">
        <name>Mg(2+)</name>
        <dbReference type="ChEBI" id="CHEBI:18420"/>
    </cofactor>
</comment>
<dbReference type="InterPro" id="IPR023214">
    <property type="entry name" value="HAD_sf"/>
</dbReference>
<evidence type="ECO:0000256" key="2">
    <source>
        <dbReference type="ARBA" id="ARBA00008770"/>
    </source>
</evidence>